<sequence length="66" mass="7343">MRVLTIVMASLLLLESLYFVEGAPGQRPPYTRGTVCRKPCNIKSSHCKMPCPHCKGGIWKAYVCDS</sequence>
<keyword evidence="1" id="KW-0732">Signal</keyword>
<feature type="chain" id="PRO_5005517358" evidence="1">
    <location>
        <begin position="23"/>
        <end position="66"/>
    </location>
</feature>
<protein>
    <submittedName>
        <fullName evidence="2">Putative 5.3 kDa protein</fullName>
    </submittedName>
</protein>
<evidence type="ECO:0000313" key="2">
    <source>
        <dbReference type="EMBL" id="JAA69871.1"/>
    </source>
</evidence>
<name>A0A0K8RFK7_IXORI</name>
<reference evidence="2" key="1">
    <citation type="submission" date="2012-12" db="EMBL/GenBank/DDBJ databases">
        <title>Identification and characterization of a phenylalanine ammonia-lyase gene family in Isatis indigotica Fort.</title>
        <authorList>
            <person name="Liu Q."/>
            <person name="Chen J."/>
            <person name="Zhou X."/>
            <person name="Di P."/>
            <person name="Xiao Y."/>
            <person name="Xuan H."/>
            <person name="Zhang L."/>
            <person name="Chen W."/>
        </authorList>
    </citation>
    <scope>NUCLEOTIDE SEQUENCE</scope>
    <source>
        <tissue evidence="2">Salivary gland</tissue>
    </source>
</reference>
<organism evidence="2">
    <name type="scientific">Ixodes ricinus</name>
    <name type="common">Common tick</name>
    <name type="synonym">Acarus ricinus</name>
    <dbReference type="NCBI Taxonomy" id="34613"/>
    <lineage>
        <taxon>Eukaryota</taxon>
        <taxon>Metazoa</taxon>
        <taxon>Ecdysozoa</taxon>
        <taxon>Arthropoda</taxon>
        <taxon>Chelicerata</taxon>
        <taxon>Arachnida</taxon>
        <taxon>Acari</taxon>
        <taxon>Parasitiformes</taxon>
        <taxon>Ixodida</taxon>
        <taxon>Ixodoidea</taxon>
        <taxon>Ixodidae</taxon>
        <taxon>Ixodinae</taxon>
        <taxon>Ixodes</taxon>
    </lineage>
</organism>
<dbReference type="EMBL" id="GADI01003937">
    <property type="protein sequence ID" value="JAA69871.1"/>
    <property type="molecule type" value="mRNA"/>
</dbReference>
<accession>A0A0K8RFK7</accession>
<feature type="signal peptide" evidence="1">
    <location>
        <begin position="1"/>
        <end position="22"/>
    </location>
</feature>
<dbReference type="AlphaFoldDB" id="A0A0K8RFK7"/>
<proteinExistence type="evidence at transcript level"/>
<evidence type="ECO:0000256" key="1">
    <source>
        <dbReference type="SAM" id="SignalP"/>
    </source>
</evidence>